<evidence type="ECO:0000313" key="2">
    <source>
        <dbReference type="Proteomes" id="UP000177281"/>
    </source>
</evidence>
<gene>
    <name evidence="1" type="ORF">A3B10_02920</name>
</gene>
<evidence type="ECO:0000313" key="1">
    <source>
        <dbReference type="EMBL" id="OGE96240.1"/>
    </source>
</evidence>
<dbReference type="AlphaFoldDB" id="A0A1F5Q316"/>
<dbReference type="Gene3D" id="1.20.272.10">
    <property type="match status" value="1"/>
</dbReference>
<dbReference type="EMBL" id="MFFB01000006">
    <property type="protein sequence ID" value="OGE96240.1"/>
    <property type="molecule type" value="Genomic_DNA"/>
</dbReference>
<name>A0A1F5Q316_9BACT</name>
<protein>
    <submittedName>
        <fullName evidence="1">Uncharacterized protein</fullName>
    </submittedName>
</protein>
<reference evidence="1 2" key="1">
    <citation type="journal article" date="2016" name="Nat. Commun.">
        <title>Thousands of microbial genomes shed light on interconnected biogeochemical processes in an aquifer system.</title>
        <authorList>
            <person name="Anantharaman K."/>
            <person name="Brown C.T."/>
            <person name="Hug L.A."/>
            <person name="Sharon I."/>
            <person name="Castelle C.J."/>
            <person name="Probst A.J."/>
            <person name="Thomas B.C."/>
            <person name="Singh A."/>
            <person name="Wilkins M.J."/>
            <person name="Karaoz U."/>
            <person name="Brodie E.L."/>
            <person name="Williams K.H."/>
            <person name="Hubbard S.S."/>
            <person name="Banfield J.F."/>
        </authorList>
    </citation>
    <scope>NUCLEOTIDE SEQUENCE [LARGE SCALE GENOMIC DNA]</scope>
</reference>
<comment type="caution">
    <text evidence="1">The sequence shown here is derived from an EMBL/GenBank/DDBJ whole genome shotgun (WGS) entry which is preliminary data.</text>
</comment>
<accession>A0A1F5Q316</accession>
<dbReference type="Proteomes" id="UP000177281">
    <property type="component" value="Unassembled WGS sequence"/>
</dbReference>
<sequence length="323" mass="36970">MGKAKNQTLFGNEMPEHNGFPTNLLTSGLQKAIRRNDEQRALKITKALFRQDPQSFLRRIVVIAAEDCLVLPATGKIVELAREYGSKKRIAAMTKEKIQADCQFALEIVQQLALCPVRDYDGGGYVPYLYHKKDINKLPTDTTGLSKKEAELVGAIRKRKAMGGMRGDLWTLEIVAHIWTDRFKRKQFTVKQLENYFPEPTVKAEEISDQPDESDIPIETIDSHCSGIVPILLKKPQVTAAIKAAWGNMTSEMMETKLKQTLFYCRSWINFKADIISGRTFDRFGTIVYEDKPLEQEKIRRVYEEIAQEVNKLSRWIIQQSLK</sequence>
<organism evidence="1 2">
    <name type="scientific">Candidatus Doudnabacteria bacterium RIFCSPLOWO2_01_FULL_44_21</name>
    <dbReference type="NCBI Taxonomy" id="1817841"/>
    <lineage>
        <taxon>Bacteria</taxon>
        <taxon>Candidatus Doudnaibacteriota</taxon>
    </lineage>
</organism>
<proteinExistence type="predicted"/>